<reference evidence="2 3" key="1">
    <citation type="submission" date="2019-10" db="EMBL/GenBank/DDBJ databases">
        <title>Taxonomy of Antarctic Massilia spp.: description of Massilia rubra sp. nov., Massilia aquatica sp. nov., Massilia mucilaginosa sp. nov., Massilia frigida sp. nov. isolated from streams, lakes and regoliths.</title>
        <authorList>
            <person name="Holochova P."/>
            <person name="Sedlacek I."/>
            <person name="Kralova S."/>
            <person name="Maslanova I."/>
            <person name="Busse H.-J."/>
            <person name="Stankova E."/>
            <person name="Vrbovska V."/>
            <person name="Kovarovic V."/>
            <person name="Bartak M."/>
            <person name="Svec P."/>
            <person name="Pantucek R."/>
        </authorList>
    </citation>
    <scope>NUCLEOTIDE SEQUENCE [LARGE SCALE GENOMIC DNA]</scope>
    <source>
        <strain evidence="2 3">CCM 8695</strain>
    </source>
</reference>
<name>A0ABX0N8U6_9BURK</name>
<keyword evidence="3" id="KW-1185">Reference proteome</keyword>
<keyword evidence="1" id="KW-1133">Transmembrane helix</keyword>
<evidence type="ECO:0000256" key="1">
    <source>
        <dbReference type="SAM" id="Phobius"/>
    </source>
</evidence>
<protein>
    <recommendedName>
        <fullName evidence="4">Bacteriophage tail tape measure N-terminal domain-containing protein</fullName>
    </recommendedName>
</protein>
<evidence type="ECO:0008006" key="4">
    <source>
        <dbReference type="Google" id="ProtNLM"/>
    </source>
</evidence>
<comment type="caution">
    <text evidence="2">The sequence shown here is derived from an EMBL/GenBank/DDBJ whole genome shotgun (WGS) entry which is preliminary data.</text>
</comment>
<evidence type="ECO:0000313" key="2">
    <source>
        <dbReference type="EMBL" id="NHZ81825.1"/>
    </source>
</evidence>
<keyword evidence="1" id="KW-0812">Transmembrane</keyword>
<keyword evidence="1" id="KW-0472">Membrane</keyword>
<gene>
    <name evidence="2" type="ORF">F2P44_21465</name>
</gene>
<feature type="transmembrane region" description="Helical" evidence="1">
    <location>
        <begin position="207"/>
        <end position="229"/>
    </location>
</feature>
<accession>A0ABX0N8U6</accession>
<dbReference type="RefSeq" id="WP_167089252.1">
    <property type="nucleotide sequence ID" value="NZ_WHJG01000025.1"/>
</dbReference>
<dbReference type="Proteomes" id="UP000621455">
    <property type="component" value="Unassembled WGS sequence"/>
</dbReference>
<proteinExistence type="predicted"/>
<sequence length="1841" mass="193269">MSEITNTATIKVAVDADGVETGLRKIDDAAAKTGRNLDNLGKGDSAFAKIGAGGDAAAVRVQAASKSLADAVATTQAAMAEGSKASAAYYASLANSKATPESVKPFLAQIEALTAAEKNRAETFATGLEQTKSLFAIAGAAATTAQQQIAAMRLDSDQLIVPDEAIQSLKNWHEAAAYAVGTAVGGGVAAAKVAFEHMTDFIKTKLIIAGAAAAIGISAAVLGATYAAYKTIDFAAGLLTGDSYKSANIDALAAANKEVVDLQKNFRLSANEASGLVAALAGLGVSKIDYVDTFREAGAAIKANSDELDALGVKYKDAAGNLLPMRDVLVNVQAELAKYTSGLERNAVAAALGFGSSEKIDAALGVTAEKLAAVTERQREYGLLIGGTQQAELARYASVMAEFNVELDNTSQGFKRAIADNIMPALTNLADFFKEGWPVVVQAFRGTMAGFTTLFYGLKTVVDIVVESVKATFGLLAISFEGVVKVIGNLIKGDFSAAAASAGEIWDNAMARISKAGDKIVEYARANVSAIKMAWGQKMFPDEVQLKAPELKTADSAKDVIKRAAEVREQAAAYKTLSASMIERIALLKAEADGGARLSDGQKLALEFTRELATGKSKLTDEQKKERTAQIETLIALEKTIEKNAEGQKAGASAATAAAAAASKQASEYANLGQAIQSKIDANKLELLTSEAVSESQKLGIKLDLELASGKLKLTAAQVAATKASLAELAVTEQKLKLQAAEKGTAEYIKQNTLARQASAAALASEYALYGKGADARDLAAVGLRNEAELQKKLADMQKANLPVTQQMIDQMTESARARTLEEKATLAQTKALGYAAQLDEENARFAAESIVDERARAAELIELEAEKWRKKIELCEDGLEAQKLLQSKFDTWYKNQSGKPAMDEWRKSVQQYDDIFRNGFADMLNNGKDGWKSFTKSLVTTFKTSVADQIYKMFIKPLIVQVVGSVVNGGSSGGSGGSGLLSMGQSIYEAFTKGSSNGSGMLDMGKKLFEGFGGAAAAASSIGAGAAATGAGASAVGASTTVIGTGFGGIGASAGALTAGVGSSAVGVGGTATVGAGGGVGAAGAIPIAGWIAAGMAMSNALYKQGWDAQNGTTSATKIPFNAPMLNLNKGLQKLGMNDTMANMFSGASTVSRLFGRKNPEVKDFGIEGTFGASGFDGKTFQNILEKGGLFRKDKNYTKDGALDAAGESTFDDTIKNLMTAVKGFGAQMGIEASQIDKYTKAIKLTLTGDEAKNQELITGLFGDIGNDLAKLLIPTLDTLTAKGEKAGDALQRIAINYAVVDAGLASIGKTFGAVGIGSLTAREKLVELSGGIDNFSKGISFFSQNYQTEAERMAALGKTVDAAFASLEITAPKTRDEFKTLALGLDLTTEKGAKTFAGLMNIQEAFAQLNPAMEVAATAVRSLADIASERAGLQDQFDQLRMTPEEYRQQQVNKQRDALDPSNRDLFDNVQNGQIANSTNVAAANAAETLRATNKSYQDQIDVFVRSTMKVEDVRKLEIAGMDATTVALYDLLKGYQTAAASATAAKDAADKLASTNKGYQDQIDTMLKAGMTAAEVRKLETKGMDASTLALYDKLKGLEADKLAKDKADQDERDRQAKLLRDGEDYRRIQEQLADDAKRAAEQMRDAWQSVTDSIFDEVKRIRGLAAGDGASTLASVQAEFATRTAQAQSGNQDAAKLLPSISQKLIELAEANATSLLDLQRIRARTAASLDATGAILAAKFGLTLPSLAVGTNYLPADMVIQAHEGERVIPAADNRALMQMINRPASADASAASQQQASAEMAGLRAEVVSIALSSAEMARMLKRVIKDDKLQTEDA</sequence>
<dbReference type="EMBL" id="WHJG01000025">
    <property type="protein sequence ID" value="NHZ81825.1"/>
    <property type="molecule type" value="Genomic_DNA"/>
</dbReference>
<evidence type="ECO:0000313" key="3">
    <source>
        <dbReference type="Proteomes" id="UP000621455"/>
    </source>
</evidence>
<organism evidence="2 3">
    <name type="scientific">Massilia frigida</name>
    <dbReference type="NCBI Taxonomy" id="2609281"/>
    <lineage>
        <taxon>Bacteria</taxon>
        <taxon>Pseudomonadati</taxon>
        <taxon>Pseudomonadota</taxon>
        <taxon>Betaproteobacteria</taxon>
        <taxon>Burkholderiales</taxon>
        <taxon>Oxalobacteraceae</taxon>
        <taxon>Telluria group</taxon>
        <taxon>Massilia</taxon>
    </lineage>
</organism>